<evidence type="ECO:0000256" key="10">
    <source>
        <dbReference type="ARBA" id="ARBA00023014"/>
    </source>
</evidence>
<evidence type="ECO:0000259" key="12">
    <source>
        <dbReference type="SMART" id="SM00986"/>
    </source>
</evidence>
<dbReference type="InterPro" id="IPR005273">
    <property type="entry name" value="Ura-DNA_glyco_family4"/>
</dbReference>
<keyword evidence="10" id="KW-0411">Iron-sulfur</keyword>
<feature type="domain" description="Uracil-DNA glycosylase-like" evidence="12">
    <location>
        <begin position="106"/>
        <end position="253"/>
    </location>
</feature>
<dbReference type="GO" id="GO:0046872">
    <property type="term" value="F:metal ion binding"/>
    <property type="evidence" value="ECO:0007669"/>
    <property type="project" value="UniProtKB-KW"/>
</dbReference>
<reference evidence="13 14" key="1">
    <citation type="submission" date="2018-04" db="EMBL/GenBank/DDBJ databases">
        <title>Active sludge and wastewater microbial communities from Klosterneuburg, Austria.</title>
        <authorList>
            <person name="Wagner M."/>
        </authorList>
    </citation>
    <scope>NUCLEOTIDE SEQUENCE [LARGE SCALE GENOMIC DNA]</scope>
    <source>
        <strain evidence="13 14">Nl12</strain>
    </source>
</reference>
<dbReference type="NCBIfam" id="TIGR00758">
    <property type="entry name" value="UDG_fam4"/>
    <property type="match status" value="1"/>
</dbReference>
<dbReference type="InterPro" id="IPR005122">
    <property type="entry name" value="Uracil-DNA_glycosylase-like"/>
</dbReference>
<dbReference type="Proteomes" id="UP000244152">
    <property type="component" value="Unassembled WGS sequence"/>
</dbReference>
<dbReference type="InterPro" id="IPR036895">
    <property type="entry name" value="Uracil-DNA_glycosylase-like_sf"/>
</dbReference>
<sequence>MISNDRKRIRRGEILKELGLTPVWRVRERTDDESVPAVLESVQVTVAPVVAHPEFEEQVEQACVRSVDAAEKRRATILQMDWDQLKESVEGCVACQLCNSRTRTVFGVGDPGADWLYVGEGPGAQEDALGEPFVGQAGKLLDNMLMAIGLNRGRDVFIANIVKCRPPGNREPSDDEAQCCEPYLARQIELLKPKLIVALGKTAARNLLNTDASIGSLRGRLHQHEGIPVIVTYHPAYLLRTLVAKAKAWEDLCFAQSTMQALKASE</sequence>
<comment type="caution">
    <text evidence="13">The sequence shown here is derived from an EMBL/GenBank/DDBJ whole genome shotgun (WGS) entry which is preliminary data.</text>
</comment>
<dbReference type="CDD" id="cd10030">
    <property type="entry name" value="UDG-F4_TTUDGA_SPO1dp_like"/>
    <property type="match status" value="1"/>
</dbReference>
<keyword evidence="6" id="KW-0479">Metal-binding</keyword>
<dbReference type="GO" id="GO:0004844">
    <property type="term" value="F:uracil DNA N-glycosylase activity"/>
    <property type="evidence" value="ECO:0007669"/>
    <property type="project" value="UniProtKB-EC"/>
</dbReference>
<evidence type="ECO:0000256" key="4">
    <source>
        <dbReference type="ARBA" id="ARBA00019403"/>
    </source>
</evidence>
<dbReference type="SUPFAM" id="SSF52141">
    <property type="entry name" value="Uracil-DNA glycosylase-like"/>
    <property type="match status" value="1"/>
</dbReference>
<keyword evidence="11" id="KW-0234">DNA repair</keyword>
<dbReference type="EC" id="3.2.2.27" evidence="3"/>
<dbReference type="PANTHER" id="PTHR33693:SF1">
    <property type="entry name" value="TYPE-4 URACIL-DNA GLYCOSYLASE"/>
    <property type="match status" value="1"/>
</dbReference>
<protein>
    <recommendedName>
        <fullName evidence="4">Type-4 uracil-DNA glycosylase</fullName>
        <ecNumber evidence="3">3.2.2.27</ecNumber>
    </recommendedName>
</protein>
<dbReference type="InterPro" id="IPR051536">
    <property type="entry name" value="UDG_Type-4/5"/>
</dbReference>
<comment type="catalytic activity">
    <reaction evidence="1">
        <text>Hydrolyzes single-stranded DNA or mismatched double-stranded DNA and polynucleotides, releasing free uracil.</text>
        <dbReference type="EC" id="3.2.2.27"/>
    </reaction>
</comment>
<proteinExistence type="inferred from homology"/>
<name>A0A2T5IH15_9PROT</name>
<evidence type="ECO:0000256" key="11">
    <source>
        <dbReference type="ARBA" id="ARBA00023204"/>
    </source>
</evidence>
<dbReference type="SMART" id="SM00986">
    <property type="entry name" value="UDG"/>
    <property type="match status" value="1"/>
</dbReference>
<accession>A0A2T5IH15</accession>
<evidence type="ECO:0000256" key="8">
    <source>
        <dbReference type="ARBA" id="ARBA00022801"/>
    </source>
</evidence>
<dbReference type="EMBL" id="QAOK01000002">
    <property type="protein sequence ID" value="PTQ83092.1"/>
    <property type="molecule type" value="Genomic_DNA"/>
</dbReference>
<evidence type="ECO:0000256" key="5">
    <source>
        <dbReference type="ARBA" id="ARBA00022485"/>
    </source>
</evidence>
<dbReference type="GO" id="GO:0051539">
    <property type="term" value="F:4 iron, 4 sulfur cluster binding"/>
    <property type="evidence" value="ECO:0007669"/>
    <property type="project" value="UniProtKB-KW"/>
</dbReference>
<evidence type="ECO:0000256" key="9">
    <source>
        <dbReference type="ARBA" id="ARBA00023004"/>
    </source>
</evidence>
<dbReference type="SMART" id="SM00987">
    <property type="entry name" value="UreE_C"/>
    <property type="match status" value="1"/>
</dbReference>
<evidence type="ECO:0000256" key="2">
    <source>
        <dbReference type="ARBA" id="ARBA00006521"/>
    </source>
</evidence>
<evidence type="ECO:0000256" key="6">
    <source>
        <dbReference type="ARBA" id="ARBA00022723"/>
    </source>
</evidence>
<evidence type="ECO:0000256" key="3">
    <source>
        <dbReference type="ARBA" id="ARBA00012030"/>
    </source>
</evidence>
<keyword evidence="9" id="KW-0408">Iron</keyword>
<gene>
    <name evidence="13" type="ORF">C8R21_10295</name>
</gene>
<dbReference type="RefSeq" id="WP_219906592.1">
    <property type="nucleotide sequence ID" value="NZ_QAOK01000002.1"/>
</dbReference>
<dbReference type="Pfam" id="PF03167">
    <property type="entry name" value="UDG"/>
    <property type="match status" value="1"/>
</dbReference>
<comment type="similarity">
    <text evidence="2">Belongs to the uracil-DNA glycosylase (UDG) superfamily. Type 4 (UDGa) family.</text>
</comment>
<organism evidence="13 14">
    <name type="scientific">Nitrosospira multiformis</name>
    <dbReference type="NCBI Taxonomy" id="1231"/>
    <lineage>
        <taxon>Bacteria</taxon>
        <taxon>Pseudomonadati</taxon>
        <taxon>Pseudomonadota</taxon>
        <taxon>Betaproteobacteria</taxon>
        <taxon>Nitrosomonadales</taxon>
        <taxon>Nitrosomonadaceae</taxon>
        <taxon>Nitrosospira</taxon>
    </lineage>
</organism>
<dbReference type="GO" id="GO:0006281">
    <property type="term" value="P:DNA repair"/>
    <property type="evidence" value="ECO:0007669"/>
    <property type="project" value="UniProtKB-KW"/>
</dbReference>
<dbReference type="Gene3D" id="3.40.470.10">
    <property type="entry name" value="Uracil-DNA glycosylase-like domain"/>
    <property type="match status" value="1"/>
</dbReference>
<keyword evidence="5" id="KW-0004">4Fe-4S</keyword>
<keyword evidence="8" id="KW-0378">Hydrolase</keyword>
<dbReference type="PANTHER" id="PTHR33693">
    <property type="entry name" value="TYPE-5 URACIL-DNA GLYCOSYLASE"/>
    <property type="match status" value="1"/>
</dbReference>
<dbReference type="AlphaFoldDB" id="A0A2T5IH15"/>
<keyword evidence="7" id="KW-0227">DNA damage</keyword>
<evidence type="ECO:0000313" key="14">
    <source>
        <dbReference type="Proteomes" id="UP000244152"/>
    </source>
</evidence>
<evidence type="ECO:0000313" key="13">
    <source>
        <dbReference type="EMBL" id="PTQ83092.1"/>
    </source>
</evidence>
<evidence type="ECO:0000256" key="7">
    <source>
        <dbReference type="ARBA" id="ARBA00022763"/>
    </source>
</evidence>
<evidence type="ECO:0000256" key="1">
    <source>
        <dbReference type="ARBA" id="ARBA00001400"/>
    </source>
</evidence>